<dbReference type="Proteomes" id="UP000321621">
    <property type="component" value="Unassembled WGS sequence"/>
</dbReference>
<comment type="cofactor">
    <cofactor evidence="1">
        <name>Ca(2+)</name>
        <dbReference type="ChEBI" id="CHEBI:29108"/>
    </cofactor>
</comment>
<reference evidence="10 12" key="1">
    <citation type="submission" date="2018-08" db="EMBL/GenBank/DDBJ databases">
        <title>Proposal of Muricauda 72 sp.nov. and Muricauda NH166 sp.nov., isolated from seawater.</title>
        <authorList>
            <person name="Cheng H."/>
            <person name="Wu Y.-H."/>
            <person name="Guo L.-L."/>
            <person name="Xu X.-W."/>
        </authorList>
    </citation>
    <scope>NUCLEOTIDE SEQUENCE [LARGE SCALE GENOMIC DNA]</scope>
    <source>
        <strain evidence="10 12">72</strain>
    </source>
</reference>
<dbReference type="PANTHER" id="PTHR42693:SF11">
    <property type="entry name" value="ARYLSULFATASE A"/>
    <property type="match status" value="1"/>
</dbReference>
<comment type="caution">
    <text evidence="10">The sequence shown here is derived from an EMBL/GenBank/DDBJ whole genome shotgun (WGS) entry which is preliminary data.</text>
</comment>
<gene>
    <name evidence="10" type="ORF">D2V05_07775</name>
    <name evidence="11" type="ORF">FQ017_07705</name>
</gene>
<dbReference type="RefSeq" id="WP_036379415.1">
    <property type="nucleotide sequence ID" value="NZ_QXFI01000018.1"/>
</dbReference>
<keyword evidence="3" id="KW-0479">Metal-binding</keyword>
<evidence type="ECO:0000259" key="9">
    <source>
        <dbReference type="Pfam" id="PF00884"/>
    </source>
</evidence>
<accession>A0A3A1NN30</accession>
<dbReference type="CDD" id="cd16026">
    <property type="entry name" value="GALNS_like"/>
    <property type="match status" value="1"/>
</dbReference>
<dbReference type="Pfam" id="PF14707">
    <property type="entry name" value="Sulfatase_C"/>
    <property type="match status" value="1"/>
</dbReference>
<protein>
    <submittedName>
        <fullName evidence="10 11">Sulfatase</fullName>
    </submittedName>
</protein>
<evidence type="ECO:0000256" key="5">
    <source>
        <dbReference type="ARBA" id="ARBA00022801"/>
    </source>
</evidence>
<feature type="chain" id="PRO_5017226674" evidence="8">
    <location>
        <begin position="32"/>
        <end position="484"/>
    </location>
</feature>
<feature type="domain" description="Sulfatase N-terminal" evidence="9">
    <location>
        <begin position="44"/>
        <end position="371"/>
    </location>
</feature>
<keyword evidence="6" id="KW-0106">Calcium</keyword>
<keyword evidence="5" id="KW-0378">Hydrolase</keyword>
<evidence type="ECO:0000256" key="3">
    <source>
        <dbReference type="ARBA" id="ARBA00022723"/>
    </source>
</evidence>
<feature type="signal peptide" evidence="8">
    <location>
        <begin position="1"/>
        <end position="31"/>
    </location>
</feature>
<dbReference type="OrthoDB" id="9766107at2"/>
<dbReference type="InterPro" id="IPR000917">
    <property type="entry name" value="Sulfatase_N"/>
</dbReference>
<dbReference type="PANTHER" id="PTHR42693">
    <property type="entry name" value="ARYLSULFATASE FAMILY MEMBER"/>
    <property type="match status" value="1"/>
</dbReference>
<dbReference type="Pfam" id="PF00884">
    <property type="entry name" value="Sulfatase"/>
    <property type="match status" value="1"/>
</dbReference>
<evidence type="ECO:0000256" key="2">
    <source>
        <dbReference type="ARBA" id="ARBA00008779"/>
    </source>
</evidence>
<evidence type="ECO:0000313" key="12">
    <source>
        <dbReference type="Proteomes" id="UP000266691"/>
    </source>
</evidence>
<sequence>MKVNTIRFMNIKLFLTLAFLSWVGTCTGQQANVDQVTQREDVPPNFVVIFADDLGYGDLSSYGHPTIHTKNLDQMAVEGQKWTNFYVGSSVCTPSRAALMTGRLPIRNGMTSKVNRVLFPDSHKGLPQSEITLAEQLKKVDYVTACIGKWHLGHKEEYLPTSQGFDYYFGIPYSNDMDNIIPFRSTQGYIDFWKSEERKDINTFNVPLMRNTEIVERPADQNTLTKRYNEEAVQFIRKNKEKPFFLYLAHNLPHVPLFASKDFLGTSDRGLYGDVVEEIDHGVGQILAELKNSGLDKNTIVVFTSDNGPWLIMNQEGGSAGLLREGKGSTWEGGMREPCIFWGPGRIQPGLVTQIGTTMDLFTTFSKLANVPLPEDRQMDGNDLGPTLFEKKPSERKEVFYYRGDELYAVRLGAFKAHFITEGAYGPPMREEHDPPLLYNLEVDPSEKYNVAESNPDVIEQIKALVKIHNLNLVKGEDQLKDRG</sequence>
<evidence type="ECO:0000313" key="10">
    <source>
        <dbReference type="EMBL" id="RIV45452.1"/>
    </source>
</evidence>
<dbReference type="FunFam" id="3.40.720.10:FF:000023">
    <property type="entry name" value="Arylsulfatase A"/>
    <property type="match status" value="1"/>
</dbReference>
<reference evidence="11 13" key="2">
    <citation type="submission" date="2019-07" db="EMBL/GenBank/DDBJ databases">
        <title>Draft genome of two Muricauda strains isolated from deep sea.</title>
        <authorList>
            <person name="Sun C."/>
        </authorList>
    </citation>
    <scope>NUCLEOTIDE SEQUENCE [LARGE SCALE GENOMIC DNA]</scope>
    <source>
        <strain evidence="11 13">72</strain>
    </source>
</reference>
<dbReference type="GO" id="GO:0004065">
    <property type="term" value="F:arylsulfatase activity"/>
    <property type="evidence" value="ECO:0007669"/>
    <property type="project" value="TreeGrafter"/>
</dbReference>
<evidence type="ECO:0000256" key="6">
    <source>
        <dbReference type="ARBA" id="ARBA00022837"/>
    </source>
</evidence>
<comment type="similarity">
    <text evidence="2">Belongs to the sulfatase family.</text>
</comment>
<keyword evidence="4 8" id="KW-0732">Signal</keyword>
<evidence type="ECO:0000256" key="8">
    <source>
        <dbReference type="SAM" id="SignalP"/>
    </source>
</evidence>
<dbReference type="Gene3D" id="3.30.1120.10">
    <property type="match status" value="1"/>
</dbReference>
<evidence type="ECO:0000256" key="1">
    <source>
        <dbReference type="ARBA" id="ARBA00001913"/>
    </source>
</evidence>
<dbReference type="SUPFAM" id="SSF53649">
    <property type="entry name" value="Alkaline phosphatase-like"/>
    <property type="match status" value="1"/>
</dbReference>
<dbReference type="PROSITE" id="PS00523">
    <property type="entry name" value="SULFATASE_1"/>
    <property type="match status" value="1"/>
</dbReference>
<dbReference type="GO" id="GO:0046872">
    <property type="term" value="F:metal ion binding"/>
    <property type="evidence" value="ECO:0007669"/>
    <property type="project" value="UniProtKB-KW"/>
</dbReference>
<keyword evidence="13" id="KW-1185">Reference proteome</keyword>
<evidence type="ECO:0000256" key="4">
    <source>
        <dbReference type="ARBA" id="ARBA00022729"/>
    </source>
</evidence>
<dbReference type="AlphaFoldDB" id="A0A3A1NN30"/>
<evidence type="ECO:0000313" key="11">
    <source>
        <dbReference type="EMBL" id="TXJ96930.1"/>
    </source>
</evidence>
<keyword evidence="7" id="KW-0325">Glycoprotein</keyword>
<evidence type="ECO:0000256" key="7">
    <source>
        <dbReference type="ARBA" id="ARBA00023180"/>
    </source>
</evidence>
<name>A0A3A1NN30_9FLAO</name>
<dbReference type="EMBL" id="VNWK01000018">
    <property type="protein sequence ID" value="TXJ96930.1"/>
    <property type="molecule type" value="Genomic_DNA"/>
</dbReference>
<dbReference type="InterPro" id="IPR050738">
    <property type="entry name" value="Sulfatase"/>
</dbReference>
<dbReference type="Proteomes" id="UP000266691">
    <property type="component" value="Unassembled WGS sequence"/>
</dbReference>
<proteinExistence type="inferred from homology"/>
<dbReference type="InterPro" id="IPR024607">
    <property type="entry name" value="Sulfatase_CS"/>
</dbReference>
<dbReference type="EMBL" id="QXFI01000018">
    <property type="protein sequence ID" value="RIV45452.1"/>
    <property type="molecule type" value="Genomic_DNA"/>
</dbReference>
<dbReference type="Gene3D" id="3.40.720.10">
    <property type="entry name" value="Alkaline Phosphatase, subunit A"/>
    <property type="match status" value="1"/>
</dbReference>
<evidence type="ECO:0000313" key="13">
    <source>
        <dbReference type="Proteomes" id="UP000321621"/>
    </source>
</evidence>
<organism evidence="10 12">
    <name type="scientific">Flagellimonas pelagia</name>
    <dbReference type="NCBI Taxonomy" id="2306998"/>
    <lineage>
        <taxon>Bacteria</taxon>
        <taxon>Pseudomonadati</taxon>
        <taxon>Bacteroidota</taxon>
        <taxon>Flavobacteriia</taxon>
        <taxon>Flavobacteriales</taxon>
        <taxon>Flavobacteriaceae</taxon>
        <taxon>Flagellimonas</taxon>
    </lineage>
</organism>
<dbReference type="InterPro" id="IPR017850">
    <property type="entry name" value="Alkaline_phosphatase_core_sf"/>
</dbReference>